<evidence type="ECO:0000313" key="1">
    <source>
        <dbReference type="EMBL" id="VVB08276.1"/>
    </source>
</evidence>
<keyword evidence="2" id="KW-1185">Reference proteome</keyword>
<protein>
    <submittedName>
        <fullName evidence="1">Uncharacterized protein</fullName>
    </submittedName>
</protein>
<dbReference type="AlphaFoldDB" id="A0A565C3P7"/>
<organism evidence="1 2">
    <name type="scientific">Arabis nemorensis</name>
    <dbReference type="NCBI Taxonomy" id="586526"/>
    <lineage>
        <taxon>Eukaryota</taxon>
        <taxon>Viridiplantae</taxon>
        <taxon>Streptophyta</taxon>
        <taxon>Embryophyta</taxon>
        <taxon>Tracheophyta</taxon>
        <taxon>Spermatophyta</taxon>
        <taxon>Magnoliopsida</taxon>
        <taxon>eudicotyledons</taxon>
        <taxon>Gunneridae</taxon>
        <taxon>Pentapetalae</taxon>
        <taxon>rosids</taxon>
        <taxon>malvids</taxon>
        <taxon>Brassicales</taxon>
        <taxon>Brassicaceae</taxon>
        <taxon>Arabideae</taxon>
        <taxon>Arabis</taxon>
    </lineage>
</organism>
<accession>A0A565C3P7</accession>
<dbReference type="Proteomes" id="UP000489600">
    <property type="component" value="Unassembled WGS sequence"/>
</dbReference>
<comment type="caution">
    <text evidence="1">The sequence shown here is derived from an EMBL/GenBank/DDBJ whole genome shotgun (WGS) entry which is preliminary data.</text>
</comment>
<sequence length="68" mass="7917">MDEDSLKKYATRGNGFYDRVAATNVFHEQNLSRCTRVSVEGYECNQRSIGKAFQSMWTYLSCCDYQRS</sequence>
<name>A0A565C3P7_9BRAS</name>
<dbReference type="EMBL" id="CABITT030000006">
    <property type="protein sequence ID" value="VVB08276.1"/>
    <property type="molecule type" value="Genomic_DNA"/>
</dbReference>
<gene>
    <name evidence="1" type="ORF">ANE_LOCUS18720</name>
</gene>
<reference evidence="1" key="1">
    <citation type="submission" date="2019-07" db="EMBL/GenBank/DDBJ databases">
        <authorList>
            <person name="Dittberner H."/>
        </authorList>
    </citation>
    <scope>NUCLEOTIDE SEQUENCE [LARGE SCALE GENOMIC DNA]</scope>
</reference>
<proteinExistence type="predicted"/>
<evidence type="ECO:0000313" key="2">
    <source>
        <dbReference type="Proteomes" id="UP000489600"/>
    </source>
</evidence>